<feature type="compositionally biased region" description="Basic and acidic residues" evidence="1">
    <location>
        <begin position="387"/>
        <end position="397"/>
    </location>
</feature>
<sequence length="615" mass="66680">MGKEKLKSLLTAFSPDGDCLAILSPDGSVKVWNTGDGTQIGEWKETNEPSGGRISCIACSFIGKMRRKQPGTCLIALGTDSGDVSVVNISLGKVQWRSSNHHPGGIASISFRKKEGRLHVIGTRGEASELILEDGKAANASFKLSKKSVLSAACLSDDKIIVGVGHKIRVVSLHDGEELAKFSTSLDSLQCLSSSEDATFVVASGDAEKRLQVWKCDFETRDVNSQYLPMKHHPLRIHCRNGLDGEDGFLLLSVTEAGVVYLWNLKSFSDEASPTRISIKDDTNELESDTNGRAKRNRISVITARIHALEPSGQVKVLISFGSVDSPQFTTVDISTSGEDVVINAGDITSRENGVRAEDGASKQNKKSKKKRAASDMETATEAALIDDGRGDPKDGIQIDDDPNEPTMGEKLANLSLSEAKDVESRENFSAPAKPPSADSVYVLLKQALHADDRALLTDCLFRQDEKVIANSVALLNPSDVLKLLQSLVSMIQSRGAVLACTLPWLRSLLLQHASELMSQESSLITLNTLYQLIQSRVSTFNQTLKLSSSLDLLYAGALDMGLDENEETIAPAIFEDKDGSDEEESAEAMDIESGEDEEPEPQIFSDISDFDEME</sequence>
<dbReference type="InterPro" id="IPR001680">
    <property type="entry name" value="WD40_rpt"/>
</dbReference>
<accession>A0AAV1E1I1</accession>
<dbReference type="Proteomes" id="UP001161247">
    <property type="component" value="Chromosome 7"/>
</dbReference>
<dbReference type="InterPro" id="IPR015943">
    <property type="entry name" value="WD40/YVTN_repeat-like_dom_sf"/>
</dbReference>
<feature type="region of interest" description="Disordered" evidence="1">
    <location>
        <begin position="574"/>
        <end position="615"/>
    </location>
</feature>
<dbReference type="PANTHER" id="PTHR45290">
    <property type="entry name" value="OS03G0300300 PROTEIN"/>
    <property type="match status" value="1"/>
</dbReference>
<feature type="domain" description="Small-subunit processome Utp12" evidence="2">
    <location>
        <begin position="453"/>
        <end position="554"/>
    </location>
</feature>
<evidence type="ECO:0000313" key="4">
    <source>
        <dbReference type="Proteomes" id="UP001161247"/>
    </source>
</evidence>
<organism evidence="3 4">
    <name type="scientific">Oldenlandia corymbosa var. corymbosa</name>
    <dbReference type="NCBI Taxonomy" id="529605"/>
    <lineage>
        <taxon>Eukaryota</taxon>
        <taxon>Viridiplantae</taxon>
        <taxon>Streptophyta</taxon>
        <taxon>Embryophyta</taxon>
        <taxon>Tracheophyta</taxon>
        <taxon>Spermatophyta</taxon>
        <taxon>Magnoliopsida</taxon>
        <taxon>eudicotyledons</taxon>
        <taxon>Gunneridae</taxon>
        <taxon>Pentapetalae</taxon>
        <taxon>asterids</taxon>
        <taxon>lamiids</taxon>
        <taxon>Gentianales</taxon>
        <taxon>Rubiaceae</taxon>
        <taxon>Rubioideae</taxon>
        <taxon>Spermacoceae</taxon>
        <taxon>Hedyotis-Oldenlandia complex</taxon>
        <taxon>Oldenlandia</taxon>
    </lineage>
</organism>
<dbReference type="Gene3D" id="2.130.10.10">
    <property type="entry name" value="YVTN repeat-like/Quinoprotein amine dehydrogenase"/>
    <property type="match status" value="2"/>
</dbReference>
<dbReference type="EMBL" id="OX459124">
    <property type="protein sequence ID" value="CAI9114020.1"/>
    <property type="molecule type" value="Genomic_DNA"/>
</dbReference>
<feature type="region of interest" description="Disordered" evidence="1">
    <location>
        <begin position="353"/>
        <end position="409"/>
    </location>
</feature>
<dbReference type="PANTHER" id="PTHR45290:SF3">
    <property type="entry name" value="OS01G0649000 PROTEIN"/>
    <property type="match status" value="1"/>
</dbReference>
<dbReference type="Pfam" id="PF04003">
    <property type="entry name" value="Utp12"/>
    <property type="match status" value="1"/>
</dbReference>
<dbReference type="SUPFAM" id="SSF50978">
    <property type="entry name" value="WD40 repeat-like"/>
    <property type="match status" value="1"/>
</dbReference>
<proteinExistence type="predicted"/>
<dbReference type="InterPro" id="IPR007148">
    <property type="entry name" value="SSU_processome_Utp12"/>
</dbReference>
<evidence type="ECO:0000256" key="1">
    <source>
        <dbReference type="SAM" id="MobiDB-lite"/>
    </source>
</evidence>
<reference evidence="3" key="1">
    <citation type="submission" date="2023-03" db="EMBL/GenBank/DDBJ databases">
        <authorList>
            <person name="Julca I."/>
        </authorList>
    </citation>
    <scope>NUCLEOTIDE SEQUENCE</scope>
</reference>
<evidence type="ECO:0000313" key="3">
    <source>
        <dbReference type="EMBL" id="CAI9114020.1"/>
    </source>
</evidence>
<dbReference type="SMART" id="SM00320">
    <property type="entry name" value="WD40"/>
    <property type="match status" value="2"/>
</dbReference>
<keyword evidence="4" id="KW-1185">Reference proteome</keyword>
<dbReference type="AlphaFoldDB" id="A0AAV1E1I1"/>
<gene>
    <name evidence="3" type="ORF">OLC1_LOCUS20892</name>
</gene>
<evidence type="ECO:0000259" key="2">
    <source>
        <dbReference type="Pfam" id="PF04003"/>
    </source>
</evidence>
<dbReference type="InterPro" id="IPR036322">
    <property type="entry name" value="WD40_repeat_dom_sf"/>
</dbReference>
<protein>
    <submittedName>
        <fullName evidence="3">OLC1v1037491C2</fullName>
    </submittedName>
</protein>
<name>A0AAV1E1I1_OLDCO</name>
<feature type="compositionally biased region" description="Acidic residues" evidence="1">
    <location>
        <begin position="579"/>
        <end position="601"/>
    </location>
</feature>